<feature type="non-terminal residue" evidence="1">
    <location>
        <position position="1"/>
    </location>
</feature>
<dbReference type="STRING" id="112413.SAMN05421854_1061"/>
<dbReference type="Proteomes" id="UP000199137">
    <property type="component" value="Unassembled WGS sequence"/>
</dbReference>
<evidence type="ECO:0008006" key="3">
    <source>
        <dbReference type="Google" id="ProtNLM"/>
    </source>
</evidence>
<organism evidence="1 2">
    <name type="scientific">Amycolatopsis rubida</name>
    <dbReference type="NCBI Taxonomy" id="112413"/>
    <lineage>
        <taxon>Bacteria</taxon>
        <taxon>Bacillati</taxon>
        <taxon>Actinomycetota</taxon>
        <taxon>Actinomycetes</taxon>
        <taxon>Pseudonocardiales</taxon>
        <taxon>Pseudonocardiaceae</taxon>
        <taxon>Amycolatopsis</taxon>
    </lineage>
</organism>
<evidence type="ECO:0000313" key="2">
    <source>
        <dbReference type="Proteomes" id="UP000199137"/>
    </source>
</evidence>
<sequence length="36" mass="4242">IKEWNENPRPFIWTKTAAEILESLANFCRRINDAGH</sequence>
<reference evidence="1 2" key="1">
    <citation type="submission" date="2016-10" db="EMBL/GenBank/DDBJ databases">
        <authorList>
            <person name="de Groot N.N."/>
        </authorList>
    </citation>
    <scope>NUCLEOTIDE SEQUENCE [LARGE SCALE GENOMIC DNA]</scope>
    <source>
        <strain evidence="1 2">DSM 44637</strain>
    </source>
</reference>
<gene>
    <name evidence="1" type="ORF">SAMN05421854_1061</name>
</gene>
<name>A0A1I5RLM4_9PSEU</name>
<dbReference type="EMBL" id="FOWC01000006">
    <property type="protein sequence ID" value="SFP59452.1"/>
    <property type="molecule type" value="Genomic_DNA"/>
</dbReference>
<proteinExistence type="predicted"/>
<accession>A0A1I5RLM4</accession>
<protein>
    <recommendedName>
        <fullName evidence="3">IS630 family transposase</fullName>
    </recommendedName>
</protein>
<evidence type="ECO:0000313" key="1">
    <source>
        <dbReference type="EMBL" id="SFP59452.1"/>
    </source>
</evidence>
<dbReference type="AlphaFoldDB" id="A0A1I5RLM4"/>